<feature type="transmembrane region" description="Helical" evidence="1">
    <location>
        <begin position="49"/>
        <end position="66"/>
    </location>
</feature>
<keyword evidence="1" id="KW-0812">Transmembrane</keyword>
<keyword evidence="1" id="KW-0472">Membrane</keyword>
<name>A0ABR7VJ22_VIRHA</name>
<sequence>MFNFPTISEIRVTKLILHSIFVSFAMTLLTLLSKDLIGVALGHPVEKDMSYISTVLFVVWFVFAIHNEKYQKQK</sequence>
<accession>A0ABR7VJ22</accession>
<keyword evidence="1" id="KW-1133">Transmembrane helix</keyword>
<evidence type="ECO:0000313" key="3">
    <source>
        <dbReference type="Proteomes" id="UP000621631"/>
    </source>
</evidence>
<dbReference type="RefSeq" id="WP_019375610.1">
    <property type="nucleotide sequence ID" value="NZ_CP090006.1"/>
</dbReference>
<evidence type="ECO:0000256" key="1">
    <source>
        <dbReference type="SAM" id="Phobius"/>
    </source>
</evidence>
<proteinExistence type="predicted"/>
<keyword evidence="3" id="KW-1185">Reference proteome</keyword>
<protein>
    <submittedName>
        <fullName evidence="2">Uncharacterized protein</fullName>
    </submittedName>
</protein>
<organism evidence="2 3">
    <name type="scientific">Virgibacillus halodenitrificans</name>
    <name type="common">Bacillus halodenitrificans</name>
    <dbReference type="NCBI Taxonomy" id="1482"/>
    <lineage>
        <taxon>Bacteria</taxon>
        <taxon>Bacillati</taxon>
        <taxon>Bacillota</taxon>
        <taxon>Bacilli</taxon>
        <taxon>Bacillales</taxon>
        <taxon>Bacillaceae</taxon>
        <taxon>Virgibacillus</taxon>
    </lineage>
</organism>
<feature type="transmembrane region" description="Helical" evidence="1">
    <location>
        <begin position="12"/>
        <end position="29"/>
    </location>
</feature>
<comment type="caution">
    <text evidence="2">The sequence shown here is derived from an EMBL/GenBank/DDBJ whole genome shotgun (WGS) entry which is preliminary data.</text>
</comment>
<dbReference type="EMBL" id="JACWEZ010000002">
    <property type="protein sequence ID" value="MBD1221923.1"/>
    <property type="molecule type" value="Genomic_DNA"/>
</dbReference>
<reference evidence="2 3" key="1">
    <citation type="submission" date="2020-09" db="EMBL/GenBank/DDBJ databases">
        <title>Draft Genome Sequences of Oil-Oxidizing Bacteria Halomonas titanicae, Marinobacter lutaoensis, and Virgibacillus halodenitrificans Isolated from Highly Saline Environments.</title>
        <authorList>
            <person name="Grouzdev D.S."/>
            <person name="Sokolova D.S."/>
            <person name="Semenova E.M."/>
            <person name="Borzenkov I.A."/>
            <person name="Bidzhieva S.K."/>
            <person name="Poltaraus A.B."/>
            <person name="Nazina T.N."/>
        </authorList>
    </citation>
    <scope>NUCLEOTIDE SEQUENCE [LARGE SCALE GENOMIC DNA]</scope>
    <source>
        <strain evidence="2 3">VKM B-3472D</strain>
    </source>
</reference>
<evidence type="ECO:0000313" key="2">
    <source>
        <dbReference type="EMBL" id="MBD1221923.1"/>
    </source>
</evidence>
<dbReference type="Proteomes" id="UP000621631">
    <property type="component" value="Unassembled WGS sequence"/>
</dbReference>
<gene>
    <name evidence="2" type="ORF">IC602_04825</name>
</gene>